<name>A0A378X1T4_9NOCA</name>
<proteinExistence type="predicted"/>
<evidence type="ECO:0000313" key="2">
    <source>
        <dbReference type="EMBL" id="SUA47408.1"/>
    </source>
</evidence>
<sequence length="242" mass="26470">MAVRFKLGYYSPISDDPLNRDYVGYFPRMTEEEAWTAGRGVWKANKDRLSREKFALIIGDGRVCAVAEIHGVAVHEDRVAADGEVLAEGHPVRDAWIGKPDPVVNASQNPVGYCDLPEEAEFRERPCGCGCGEISTRDFLPGHDVRAFQDRVRTMFAGSALQFFRWVDATAAEHGLPLLEGNTRTATADDPGDDEADDINDVVPFGIFDAHAEAEKRPLSARQVPVAVGTEPVGTDAEGEKQ</sequence>
<reference evidence="2 3" key="1">
    <citation type="submission" date="2018-06" db="EMBL/GenBank/DDBJ databases">
        <authorList>
            <consortium name="Pathogen Informatics"/>
            <person name="Doyle S."/>
        </authorList>
    </citation>
    <scope>NUCLEOTIDE SEQUENCE [LARGE SCALE GENOMIC DNA]</scope>
    <source>
        <strain evidence="2 3">NCTC13184</strain>
    </source>
</reference>
<protein>
    <submittedName>
        <fullName evidence="2">Uncharacterized protein</fullName>
    </submittedName>
</protein>
<organism evidence="2 3">
    <name type="scientific">Nocardia africana</name>
    <dbReference type="NCBI Taxonomy" id="134964"/>
    <lineage>
        <taxon>Bacteria</taxon>
        <taxon>Bacillati</taxon>
        <taxon>Actinomycetota</taxon>
        <taxon>Actinomycetes</taxon>
        <taxon>Mycobacteriales</taxon>
        <taxon>Nocardiaceae</taxon>
        <taxon>Nocardia</taxon>
    </lineage>
</organism>
<feature type="region of interest" description="Disordered" evidence="1">
    <location>
        <begin position="214"/>
        <end position="242"/>
    </location>
</feature>
<dbReference type="EMBL" id="UGRU01000001">
    <property type="protein sequence ID" value="SUA47408.1"/>
    <property type="molecule type" value="Genomic_DNA"/>
</dbReference>
<dbReference type="Proteomes" id="UP000255082">
    <property type="component" value="Unassembled WGS sequence"/>
</dbReference>
<dbReference type="AlphaFoldDB" id="A0A378X1T4"/>
<evidence type="ECO:0000256" key="1">
    <source>
        <dbReference type="SAM" id="MobiDB-lite"/>
    </source>
</evidence>
<accession>A0A378X1T4</accession>
<gene>
    <name evidence="2" type="ORF">NCTC13184_05949</name>
</gene>
<evidence type="ECO:0000313" key="3">
    <source>
        <dbReference type="Proteomes" id="UP000255082"/>
    </source>
</evidence>